<dbReference type="AlphaFoldDB" id="A0A090JX08"/>
<dbReference type="CDD" id="cd22231">
    <property type="entry name" value="RHH_NikR_HicB-like"/>
    <property type="match status" value="1"/>
</dbReference>
<evidence type="ECO:0000313" key="8">
    <source>
        <dbReference type="EMBL" id="CEL24926.1"/>
    </source>
</evidence>
<dbReference type="InterPro" id="IPR027271">
    <property type="entry name" value="Acetolactate_synth/TF_NikR_C"/>
</dbReference>
<dbReference type="KEGG" id="mfi:DSM1535_1716"/>
<accession>A0A090JX08</accession>
<dbReference type="SUPFAM" id="SSF47598">
    <property type="entry name" value="Ribbon-helix-helix"/>
    <property type="match status" value="1"/>
</dbReference>
<dbReference type="InterPro" id="IPR010985">
    <property type="entry name" value="Ribbon_hlx_hlx"/>
</dbReference>
<dbReference type="RefSeq" id="WP_371855802.1">
    <property type="nucleotide sequence ID" value="NZ_CALCVY010000235.1"/>
</dbReference>
<dbReference type="GO" id="GO:0006355">
    <property type="term" value="P:regulation of DNA-templated transcription"/>
    <property type="evidence" value="ECO:0007669"/>
    <property type="project" value="InterPro"/>
</dbReference>
<dbReference type="Gene3D" id="3.30.70.1150">
    <property type="entry name" value="ACT-like. Chain A, domain 2"/>
    <property type="match status" value="1"/>
</dbReference>
<feature type="domain" description="Transcription factor NikR nickel binding C-terminal" evidence="6">
    <location>
        <begin position="71"/>
        <end position="123"/>
    </location>
</feature>
<organism evidence="7">
    <name type="scientific">Methanobacterium formicicum</name>
    <dbReference type="NCBI Taxonomy" id="2162"/>
    <lineage>
        <taxon>Archaea</taxon>
        <taxon>Methanobacteriati</taxon>
        <taxon>Methanobacteriota</taxon>
        <taxon>Methanomada group</taxon>
        <taxon>Methanobacteria</taxon>
        <taxon>Methanobacteriales</taxon>
        <taxon>Methanobacteriaceae</taxon>
        <taxon>Methanobacterium</taxon>
    </lineage>
</organism>
<dbReference type="InterPro" id="IPR013321">
    <property type="entry name" value="Arc_rbn_hlx_hlx"/>
</dbReference>
<dbReference type="SUPFAM" id="SSF55021">
    <property type="entry name" value="ACT-like"/>
    <property type="match status" value="1"/>
</dbReference>
<dbReference type="Pfam" id="PF08753">
    <property type="entry name" value="NikR_C"/>
    <property type="match status" value="1"/>
</dbReference>
<dbReference type="Pfam" id="PF01402">
    <property type="entry name" value="RHH_1"/>
    <property type="match status" value="1"/>
</dbReference>
<evidence type="ECO:0000259" key="5">
    <source>
        <dbReference type="Pfam" id="PF01402"/>
    </source>
</evidence>
<dbReference type="InterPro" id="IPR002145">
    <property type="entry name" value="CopG"/>
</dbReference>
<dbReference type="EMBL" id="LN515531">
    <property type="protein sequence ID" value="CEA14041.1"/>
    <property type="molecule type" value="Genomic_DNA"/>
</dbReference>
<evidence type="ECO:0000313" key="9">
    <source>
        <dbReference type="Proteomes" id="UP000062768"/>
    </source>
</evidence>
<dbReference type="InterPro" id="IPR014864">
    <property type="entry name" value="TF_NikR_Ni-bd_C"/>
</dbReference>
<evidence type="ECO:0000256" key="4">
    <source>
        <dbReference type="ARBA" id="ARBA00023163"/>
    </source>
</evidence>
<sequence length="138" mass="15809">MILLISTVMAIISVSLGDKLLEEIDALKDEIGFSGRSEIFRASTRLLIADNDEKKNLKGHIHSILILIHPQKSEDKVTQIKHNFEDIINTQIHSHLQENQCLELFILQGDAGRMRELSRLLNRNIKFLYSKLVPLPQE</sequence>
<dbReference type="PANTHER" id="PTHR34719">
    <property type="entry name" value="NICKEL-RESPONSIVE REGULATOR"/>
    <property type="match status" value="1"/>
</dbReference>
<feature type="domain" description="Ribbon-helix-helix protein CopG" evidence="5">
    <location>
        <begin position="12"/>
        <end position="43"/>
    </location>
</feature>
<evidence type="ECO:0000259" key="6">
    <source>
        <dbReference type="Pfam" id="PF08753"/>
    </source>
</evidence>
<dbReference type="PATRIC" id="fig|2162.10.peg.1347"/>
<dbReference type="GO" id="GO:0003677">
    <property type="term" value="F:DNA binding"/>
    <property type="evidence" value="ECO:0007669"/>
    <property type="project" value="UniProtKB-KW"/>
</dbReference>
<dbReference type="InterPro" id="IPR045865">
    <property type="entry name" value="ACT-like_dom_sf"/>
</dbReference>
<comment type="similarity">
    <text evidence="1">Belongs to the transcriptional regulatory CopG/NikR family.</text>
</comment>
<keyword evidence="9" id="KW-1185">Reference proteome</keyword>
<dbReference type="PANTHER" id="PTHR34719:SF3">
    <property type="entry name" value="NICKEL-RESPONSIVE REGULATOR-RELATED"/>
    <property type="match status" value="1"/>
</dbReference>
<proteinExistence type="inferred from homology"/>
<dbReference type="EMBL" id="LN734822">
    <property type="protein sequence ID" value="CEL24926.1"/>
    <property type="molecule type" value="Genomic_DNA"/>
</dbReference>
<dbReference type="GeneID" id="26739534"/>
<name>A0A090JX08_METFO</name>
<evidence type="ECO:0000313" key="7">
    <source>
        <dbReference type="EMBL" id="CEA14041.1"/>
    </source>
</evidence>
<dbReference type="Proteomes" id="UP000062768">
    <property type="component" value="Chromosome I"/>
</dbReference>
<evidence type="ECO:0000256" key="1">
    <source>
        <dbReference type="ARBA" id="ARBA00008478"/>
    </source>
</evidence>
<dbReference type="InterPro" id="IPR050192">
    <property type="entry name" value="CopG/NikR_regulator"/>
</dbReference>
<protein>
    <submittedName>
        <fullName evidence="7">CopG family transcriptional regulator</fullName>
    </submittedName>
</protein>
<evidence type="ECO:0000256" key="2">
    <source>
        <dbReference type="ARBA" id="ARBA00023015"/>
    </source>
</evidence>
<reference evidence="8" key="2">
    <citation type="submission" date="2014-09" db="EMBL/GenBank/DDBJ databases">
        <authorList>
            <person name="Bishop-Lilly K.A."/>
            <person name="Broomall S.M."/>
            <person name="Chain P.S."/>
            <person name="Chertkov O."/>
            <person name="Coyne S.R."/>
            <person name="Daligault H.E."/>
            <person name="Davenport K.W."/>
            <person name="Erkkila T."/>
            <person name="Frey K.G."/>
            <person name="Gibbons H.S."/>
            <person name="Gu W."/>
            <person name="Jaissle J."/>
            <person name="Johnson S.L."/>
            <person name="Koroleva G.I."/>
            <person name="Ladner J.T."/>
            <person name="Lo C.-C."/>
            <person name="Minogue T.D."/>
            <person name="Munk C."/>
            <person name="Palacios G.F."/>
            <person name="Redden C.L."/>
            <person name="Rosenzweig C.N."/>
            <person name="Scholz M.B."/>
            <person name="Teshima H."/>
            <person name="Xu Y."/>
        </authorList>
    </citation>
    <scope>NUCLEOTIDE SEQUENCE</scope>
    <source>
        <strain evidence="8">Mb9</strain>
    </source>
</reference>
<reference evidence="7" key="1">
    <citation type="submission" date="2014-08" db="EMBL/GenBank/DDBJ databases">
        <authorList>
            <person name="Wibberg D."/>
        </authorList>
    </citation>
    <scope>NUCLEOTIDE SEQUENCE</scope>
</reference>
<dbReference type="Gene3D" id="1.10.1220.10">
    <property type="entry name" value="Met repressor-like"/>
    <property type="match status" value="1"/>
</dbReference>
<keyword evidence="4" id="KW-0804">Transcription</keyword>
<evidence type="ECO:0000256" key="3">
    <source>
        <dbReference type="ARBA" id="ARBA00023125"/>
    </source>
</evidence>
<gene>
    <name evidence="7" type="ORF">DSM1535_1716</name>
    <name evidence="8" type="ORF">MB9_1288</name>
</gene>
<keyword evidence="2" id="KW-0805">Transcription regulation</keyword>
<keyword evidence="3" id="KW-0238">DNA-binding</keyword>